<dbReference type="PANTHER" id="PTHR33867">
    <property type="entry name" value="RIBOSOME MATURATION FACTOR RIMP"/>
    <property type="match status" value="1"/>
</dbReference>
<dbReference type="SUPFAM" id="SSF75420">
    <property type="entry name" value="YhbC-like, N-terminal domain"/>
    <property type="match status" value="1"/>
</dbReference>
<dbReference type="InterPro" id="IPR028998">
    <property type="entry name" value="RimP_C"/>
</dbReference>
<dbReference type="OrthoDB" id="9805006at2"/>
<evidence type="ECO:0000256" key="2">
    <source>
        <dbReference type="ARBA" id="ARBA00022517"/>
    </source>
</evidence>
<dbReference type="CDD" id="cd01734">
    <property type="entry name" value="YlxS_C"/>
    <property type="match status" value="1"/>
</dbReference>
<dbReference type="EMBL" id="CP003639">
    <property type="protein sequence ID" value="AFM42429.1"/>
    <property type="molecule type" value="Genomic_DNA"/>
</dbReference>
<sequence>MNQTLEQQIALLVEPYTKEKELELVDVEYVKEGAHWYLRLFIDKEGGVDMDDCAEMSHAVSDLLDEKNPIPQAYMLEISSPGLERPLKKDEDFVRFQGKLVTVHTTSLFQGYNEFTGHLVGLINDEIVLEHEDNRVSIPRALAKNTHLALDF</sequence>
<organism evidence="6 7">
    <name type="scientific">Desulfosporosinus acidiphilus (strain DSM 22704 / JCM 16185 / SJ4)</name>
    <dbReference type="NCBI Taxonomy" id="646529"/>
    <lineage>
        <taxon>Bacteria</taxon>
        <taxon>Bacillati</taxon>
        <taxon>Bacillota</taxon>
        <taxon>Clostridia</taxon>
        <taxon>Eubacteriales</taxon>
        <taxon>Desulfitobacteriaceae</taxon>
        <taxon>Desulfosporosinus</taxon>
    </lineage>
</organism>
<dbReference type="AlphaFoldDB" id="I4D9F5"/>
<dbReference type="FunFam" id="3.30.300.70:FF:000001">
    <property type="entry name" value="Ribosome maturation factor RimP"/>
    <property type="match status" value="1"/>
</dbReference>
<dbReference type="eggNOG" id="COG0779">
    <property type="taxonomic scope" value="Bacteria"/>
</dbReference>
<dbReference type="GO" id="GO:0005829">
    <property type="term" value="C:cytosol"/>
    <property type="evidence" value="ECO:0007669"/>
    <property type="project" value="TreeGrafter"/>
</dbReference>
<protein>
    <recommendedName>
        <fullName evidence="3">Ribosome maturation factor RimP</fullName>
    </recommendedName>
</protein>
<dbReference type="InterPro" id="IPR035956">
    <property type="entry name" value="RimP_N_sf"/>
</dbReference>
<dbReference type="STRING" id="646529.Desaci_3548"/>
<dbReference type="HAMAP" id="MF_01077">
    <property type="entry name" value="RimP"/>
    <property type="match status" value="1"/>
</dbReference>
<keyword evidence="7" id="KW-1185">Reference proteome</keyword>
<keyword evidence="2 3" id="KW-0690">Ribosome biogenesis</keyword>
<dbReference type="Pfam" id="PF17384">
    <property type="entry name" value="DUF150_C"/>
    <property type="match status" value="1"/>
</dbReference>
<dbReference type="Gene3D" id="2.30.30.180">
    <property type="entry name" value="Ribosome maturation factor RimP, C-terminal domain"/>
    <property type="match status" value="1"/>
</dbReference>
<dbReference type="SUPFAM" id="SSF74942">
    <property type="entry name" value="YhbC-like, C-terminal domain"/>
    <property type="match status" value="1"/>
</dbReference>
<gene>
    <name evidence="3" type="primary">rimP</name>
    <name evidence="6" type="ordered locus">Desaci_3548</name>
</gene>
<dbReference type="Pfam" id="PF02576">
    <property type="entry name" value="RimP_N"/>
    <property type="match status" value="1"/>
</dbReference>
<comment type="function">
    <text evidence="3">Required for maturation of 30S ribosomal subunits.</text>
</comment>
<reference evidence="6 7" key="1">
    <citation type="journal article" date="2012" name="J. Bacteriol.">
        <title>Complete genome sequences of Desulfosporosinus orientis DSM765T, Desulfosporosinus youngiae DSM17734T, Desulfosporosinus meridiei DSM13257T, and Desulfosporosinus acidiphilus DSM22704T.</title>
        <authorList>
            <person name="Pester M."/>
            <person name="Brambilla E."/>
            <person name="Alazard D."/>
            <person name="Rattei T."/>
            <person name="Weinmaier T."/>
            <person name="Han J."/>
            <person name="Lucas S."/>
            <person name="Lapidus A."/>
            <person name="Cheng J.F."/>
            <person name="Goodwin L."/>
            <person name="Pitluck S."/>
            <person name="Peters L."/>
            <person name="Ovchinnikova G."/>
            <person name="Teshima H."/>
            <person name="Detter J.C."/>
            <person name="Han C.S."/>
            <person name="Tapia R."/>
            <person name="Land M.L."/>
            <person name="Hauser L."/>
            <person name="Kyrpides N.C."/>
            <person name="Ivanova N.N."/>
            <person name="Pagani I."/>
            <person name="Huntmann M."/>
            <person name="Wei C.L."/>
            <person name="Davenport K.W."/>
            <person name="Daligault H."/>
            <person name="Chain P.S."/>
            <person name="Chen A."/>
            <person name="Mavromatis K."/>
            <person name="Markowitz V."/>
            <person name="Szeto E."/>
            <person name="Mikhailova N."/>
            <person name="Pati A."/>
            <person name="Wagner M."/>
            <person name="Woyke T."/>
            <person name="Ollivier B."/>
            <person name="Klenk H.P."/>
            <person name="Spring S."/>
            <person name="Loy A."/>
        </authorList>
    </citation>
    <scope>NUCLEOTIDE SEQUENCE [LARGE SCALE GENOMIC DNA]</scope>
    <source>
        <strain evidence="7">DSM 22704 / JCM 16185 / SJ4</strain>
    </source>
</reference>
<accession>I4D9F5</accession>
<dbReference type="Proteomes" id="UP000002892">
    <property type="component" value="Chromosome"/>
</dbReference>
<feature type="domain" description="Ribosome maturation factor RimP C-terminal" evidence="5">
    <location>
        <begin position="87"/>
        <end position="149"/>
    </location>
</feature>
<evidence type="ECO:0000256" key="1">
    <source>
        <dbReference type="ARBA" id="ARBA00022490"/>
    </source>
</evidence>
<dbReference type="PANTHER" id="PTHR33867:SF1">
    <property type="entry name" value="RIBOSOME MATURATION FACTOR RIMP"/>
    <property type="match status" value="1"/>
</dbReference>
<keyword evidence="1 3" id="KW-0963">Cytoplasm</keyword>
<dbReference type="InterPro" id="IPR003728">
    <property type="entry name" value="Ribosome_maturation_RimP"/>
</dbReference>
<dbReference type="GO" id="GO:0006412">
    <property type="term" value="P:translation"/>
    <property type="evidence" value="ECO:0007669"/>
    <property type="project" value="TreeGrafter"/>
</dbReference>
<feature type="domain" description="Ribosome maturation factor RimP N-terminal" evidence="4">
    <location>
        <begin position="12"/>
        <end position="84"/>
    </location>
</feature>
<dbReference type="RefSeq" id="WP_014828417.1">
    <property type="nucleotide sequence ID" value="NC_018068.1"/>
</dbReference>
<dbReference type="InterPro" id="IPR028989">
    <property type="entry name" value="RimP_N"/>
</dbReference>
<dbReference type="HOGENOM" id="CLU_070525_2_2_9"/>
<dbReference type="InterPro" id="IPR036847">
    <property type="entry name" value="RimP_C_sf"/>
</dbReference>
<comment type="similarity">
    <text evidence="3">Belongs to the RimP family.</text>
</comment>
<proteinExistence type="inferred from homology"/>
<dbReference type="Gene3D" id="3.30.300.70">
    <property type="entry name" value="RimP-like superfamily, N-terminal"/>
    <property type="match status" value="1"/>
</dbReference>
<comment type="subcellular location">
    <subcellularLocation>
        <location evidence="3">Cytoplasm</location>
    </subcellularLocation>
</comment>
<dbReference type="GO" id="GO:0000028">
    <property type="term" value="P:ribosomal small subunit assembly"/>
    <property type="evidence" value="ECO:0007669"/>
    <property type="project" value="TreeGrafter"/>
</dbReference>
<evidence type="ECO:0000259" key="4">
    <source>
        <dbReference type="Pfam" id="PF02576"/>
    </source>
</evidence>
<dbReference type="KEGG" id="dai:Desaci_3548"/>
<name>I4D9F5_DESAJ</name>
<evidence type="ECO:0000313" key="7">
    <source>
        <dbReference type="Proteomes" id="UP000002892"/>
    </source>
</evidence>
<evidence type="ECO:0000259" key="5">
    <source>
        <dbReference type="Pfam" id="PF17384"/>
    </source>
</evidence>
<evidence type="ECO:0000256" key="3">
    <source>
        <dbReference type="HAMAP-Rule" id="MF_01077"/>
    </source>
</evidence>
<evidence type="ECO:0000313" key="6">
    <source>
        <dbReference type="EMBL" id="AFM42429.1"/>
    </source>
</evidence>